<accession>A0A816KK86</accession>
<evidence type="ECO:0000256" key="1">
    <source>
        <dbReference type="SAM" id="MobiDB-lite"/>
    </source>
</evidence>
<sequence length="88" mass="10177">MRTLFTEKLPVTPRQIENDPDGRSRPPATPTTEKPRSEQRRTRFATKKRNPSAENNISDGREKRQNTGRTRVRRPRREAAAAGEELHD</sequence>
<dbReference type="AlphaFoldDB" id="A0A816KK86"/>
<evidence type="ECO:0000313" key="2">
    <source>
        <dbReference type="EMBL" id="CAF1911877.1"/>
    </source>
</evidence>
<dbReference type="Proteomes" id="UP001295469">
    <property type="component" value="Chromosome C02"/>
</dbReference>
<name>A0A816KK86_BRANA</name>
<proteinExistence type="predicted"/>
<gene>
    <name evidence="2" type="ORF">DARMORV10_C02P32930.1</name>
</gene>
<feature type="region of interest" description="Disordered" evidence="1">
    <location>
        <begin position="1"/>
        <end position="88"/>
    </location>
</feature>
<protein>
    <submittedName>
        <fullName evidence="2">(rape) hypothetical protein</fullName>
    </submittedName>
</protein>
<dbReference type="EMBL" id="HG994366">
    <property type="protein sequence ID" value="CAF1911877.1"/>
    <property type="molecule type" value="Genomic_DNA"/>
</dbReference>
<reference evidence="2" key="1">
    <citation type="submission" date="2021-01" db="EMBL/GenBank/DDBJ databases">
        <authorList>
            <consortium name="Genoscope - CEA"/>
            <person name="William W."/>
        </authorList>
    </citation>
    <scope>NUCLEOTIDE SEQUENCE</scope>
</reference>
<organism evidence="2">
    <name type="scientific">Brassica napus</name>
    <name type="common">Rape</name>
    <dbReference type="NCBI Taxonomy" id="3708"/>
    <lineage>
        <taxon>Eukaryota</taxon>
        <taxon>Viridiplantae</taxon>
        <taxon>Streptophyta</taxon>
        <taxon>Embryophyta</taxon>
        <taxon>Tracheophyta</taxon>
        <taxon>Spermatophyta</taxon>
        <taxon>Magnoliopsida</taxon>
        <taxon>eudicotyledons</taxon>
        <taxon>Gunneridae</taxon>
        <taxon>Pentapetalae</taxon>
        <taxon>rosids</taxon>
        <taxon>malvids</taxon>
        <taxon>Brassicales</taxon>
        <taxon>Brassicaceae</taxon>
        <taxon>Brassiceae</taxon>
        <taxon>Brassica</taxon>
    </lineage>
</organism>